<evidence type="ECO:0008006" key="2">
    <source>
        <dbReference type="Google" id="ProtNLM"/>
    </source>
</evidence>
<protein>
    <recommendedName>
        <fullName evidence="2">Ankyrin repeat domain containing protein</fullName>
    </recommendedName>
</protein>
<dbReference type="EMBL" id="MG011690">
    <property type="protein sequence ID" value="AVK76671.1"/>
    <property type="molecule type" value="Genomic_DNA"/>
</dbReference>
<proteinExistence type="predicted"/>
<reference evidence="1" key="1">
    <citation type="journal article" date="2018" name="Nat. Commun.">
        <title>Diversity and evolution of the emerging Pandoraviridae family.</title>
        <authorList>
            <person name="Legendre M."/>
            <person name="Fabre E."/>
            <person name="Poirot O."/>
            <person name="Jeudy S."/>
            <person name="Lartigue A."/>
            <person name="Alempic J.M."/>
            <person name="Beucher L."/>
            <person name="Philippe N."/>
            <person name="Bertaux L."/>
            <person name="Christo-Foroux E."/>
            <person name="Labadie K."/>
            <person name="Coute Y."/>
            <person name="Abergel C."/>
            <person name="Claverie J.M."/>
        </authorList>
    </citation>
    <scope>NUCLEOTIDE SEQUENCE [LARGE SCALE GENOMIC DNA]</scope>
    <source>
        <strain evidence="1">Neocaledonia</strain>
    </source>
</reference>
<dbReference type="Proteomes" id="UP000249287">
    <property type="component" value="Segment"/>
</dbReference>
<sequence>MANGRLVYAHKAIDDPTGLAEEKKVAPTLRQAPTDRIHKKRPKNRQSFFSDFRLGSLSGPTMDAREGTVTIGDLPVELRAHITDLLNDHDFCACRLAHRSLCVVDADAIEKRAAMWRGCRTPEDFSARGNTYALGLMHARGVAVHGWHCAGEAAANGHIHVLDFLRHHGLVRDDDNSVWGWRSYACQQAATYGRLDVVKHVYETGTPKDDIVLRGAIRGDALPVLVWLCDRRGSPPTADHIKHAIDHEAVAIVAHYRHALPDGAVDWGLMALEAIHSTRHRTADLLRVLLQGGISPWRQHAIARRACTRRQGTDVIEVVYEMLPDAFSAECVRAAASAGTLDQICWLCAKQPHWADEAALVSLNDAFDDDDQRNGDERAIVTLWELGLLRDLARILYTASARGNTSVLGRLLSCPKTAWRRYSLDNDSTSPVGPLTGFDRYEHDEHIDPVCQDWVAWRNGLPADHVAALLQGALARFCIDGERDMLDWLDQRGFSAWSRTDLG</sequence>
<dbReference type="RefSeq" id="YP_009482674.1">
    <property type="nucleotide sequence ID" value="NC_037666.1"/>
</dbReference>
<accession>A0A2U7UDY3</accession>
<name>A0A2U7UDY3_9VIRU</name>
<dbReference type="SUPFAM" id="SSF140860">
    <property type="entry name" value="Pseudo ankyrin repeat-like"/>
    <property type="match status" value="1"/>
</dbReference>
<gene>
    <name evidence="1" type="ORF">pneo_cds_1064</name>
</gene>
<dbReference type="GeneID" id="36842313"/>
<organism evidence="1">
    <name type="scientific">Pandoravirus neocaledonia</name>
    <dbReference type="NCBI Taxonomy" id="2107708"/>
    <lineage>
        <taxon>Viruses</taxon>
        <taxon>Pandoravirus</taxon>
    </lineage>
</organism>
<dbReference type="KEGG" id="vg:36842313"/>
<evidence type="ECO:0000313" key="1">
    <source>
        <dbReference type="EMBL" id="AVK76671.1"/>
    </source>
</evidence>